<dbReference type="EMBL" id="JALJOR010000001">
    <property type="protein sequence ID" value="KAK9829970.1"/>
    <property type="molecule type" value="Genomic_DNA"/>
</dbReference>
<protein>
    <submittedName>
        <fullName evidence="2">Uncharacterized protein</fullName>
    </submittedName>
</protein>
<evidence type="ECO:0000256" key="1">
    <source>
        <dbReference type="SAM" id="Phobius"/>
    </source>
</evidence>
<accession>A0AAW1R8V4</accession>
<evidence type="ECO:0000313" key="3">
    <source>
        <dbReference type="Proteomes" id="UP001489004"/>
    </source>
</evidence>
<keyword evidence="1" id="KW-1133">Transmembrane helix</keyword>
<organism evidence="2 3">
    <name type="scientific">[Myrmecia] bisecta</name>
    <dbReference type="NCBI Taxonomy" id="41462"/>
    <lineage>
        <taxon>Eukaryota</taxon>
        <taxon>Viridiplantae</taxon>
        <taxon>Chlorophyta</taxon>
        <taxon>core chlorophytes</taxon>
        <taxon>Trebouxiophyceae</taxon>
        <taxon>Trebouxiales</taxon>
        <taxon>Trebouxiaceae</taxon>
        <taxon>Myrmecia</taxon>
    </lineage>
</organism>
<name>A0AAW1R8V4_9CHLO</name>
<feature type="transmembrane region" description="Helical" evidence="1">
    <location>
        <begin position="91"/>
        <end position="112"/>
    </location>
</feature>
<keyword evidence="1" id="KW-0472">Membrane</keyword>
<sequence>MVGATLQLAAALLPTGREHPSVQTPHVASFFNTSACKPAASRLRGSLLPSIVKAHRARQQLQCRVGREDEDVVEGFNITEGSLFESEAAGAGLKILFALLCLGAVSGMVFLARPVINYVIEAFPGQ</sequence>
<proteinExistence type="predicted"/>
<gene>
    <name evidence="2" type="ORF">WJX72_008951</name>
</gene>
<keyword evidence="3" id="KW-1185">Reference proteome</keyword>
<reference evidence="2 3" key="1">
    <citation type="journal article" date="2024" name="Nat. Commun.">
        <title>Phylogenomics reveals the evolutionary origins of lichenization in chlorophyte algae.</title>
        <authorList>
            <person name="Puginier C."/>
            <person name="Libourel C."/>
            <person name="Otte J."/>
            <person name="Skaloud P."/>
            <person name="Haon M."/>
            <person name="Grisel S."/>
            <person name="Petersen M."/>
            <person name="Berrin J.G."/>
            <person name="Delaux P.M."/>
            <person name="Dal Grande F."/>
            <person name="Keller J."/>
        </authorList>
    </citation>
    <scope>NUCLEOTIDE SEQUENCE [LARGE SCALE GENOMIC DNA]</scope>
    <source>
        <strain evidence="2 3">SAG 2043</strain>
    </source>
</reference>
<keyword evidence="1" id="KW-0812">Transmembrane</keyword>
<dbReference type="Proteomes" id="UP001489004">
    <property type="component" value="Unassembled WGS sequence"/>
</dbReference>
<comment type="caution">
    <text evidence="2">The sequence shown here is derived from an EMBL/GenBank/DDBJ whole genome shotgun (WGS) entry which is preliminary data.</text>
</comment>
<dbReference type="AlphaFoldDB" id="A0AAW1R8V4"/>
<evidence type="ECO:0000313" key="2">
    <source>
        <dbReference type="EMBL" id="KAK9829970.1"/>
    </source>
</evidence>